<dbReference type="Gene3D" id="2.60.40.10">
    <property type="entry name" value="Immunoglobulins"/>
    <property type="match status" value="2"/>
</dbReference>
<dbReference type="InterPro" id="IPR013783">
    <property type="entry name" value="Ig-like_fold"/>
</dbReference>
<keyword evidence="3" id="KW-0812">Transmembrane</keyword>
<evidence type="ECO:0000313" key="5">
    <source>
        <dbReference type="EMBL" id="CAH2272606.1"/>
    </source>
</evidence>
<reference evidence="5" key="1">
    <citation type="submission" date="2022-03" db="EMBL/GenBank/DDBJ databases">
        <authorList>
            <person name="Alioto T."/>
            <person name="Alioto T."/>
            <person name="Gomez Garrido J."/>
        </authorList>
    </citation>
    <scope>NUCLEOTIDE SEQUENCE</scope>
</reference>
<dbReference type="Pfam" id="PF07686">
    <property type="entry name" value="V-set"/>
    <property type="match status" value="2"/>
</dbReference>
<dbReference type="PROSITE" id="PS50835">
    <property type="entry name" value="IG_LIKE"/>
    <property type="match status" value="2"/>
</dbReference>
<dbReference type="InterPro" id="IPR051755">
    <property type="entry name" value="Ig-like_CS_Receptor"/>
</dbReference>
<sequence>MARQRDDIFVDQLDAVPALLGQNVTIPCSIHYPHGINITVQQVKWRIGKGCPNIDIFSSDKSLRNGHFSVVDYPKDFSLRIHNVEKNDLDTYCCSVRTSEGEFKVKHGTELVIEGSRDNLGSSVHQPQASSAHLGGSATIKCSYSTFKEREPMETTIYWTAGSPQGLFAFHPAQDMIDSTYRGRTKLTNNTDLQITGVQVNDDTVYYCLVMLKFCVVNPILHTNVNYGIGTRLRIRDLISSQWPFHVILAVRFTVFCIVIICGILGYKGINRIIAVSKSG</sequence>
<feature type="domain" description="Ig-like" evidence="4">
    <location>
        <begin position="135"/>
        <end position="210"/>
    </location>
</feature>
<feature type="domain" description="Ig-like" evidence="4">
    <location>
        <begin position="21"/>
        <end position="104"/>
    </location>
</feature>
<evidence type="ECO:0000259" key="4">
    <source>
        <dbReference type="PROSITE" id="PS50835"/>
    </source>
</evidence>
<protein>
    <submittedName>
        <fullName evidence="5">Sialic acid-binding Ig-like lectin 14</fullName>
    </submittedName>
</protein>
<dbReference type="PANTHER" id="PTHR19971">
    <property type="entry name" value="SIGNAL-REGULATORY PROTEIN BETA"/>
    <property type="match status" value="1"/>
</dbReference>
<name>A0AAD1RIU4_PELCU</name>
<dbReference type="InterPro" id="IPR007110">
    <property type="entry name" value="Ig-like_dom"/>
</dbReference>
<organism evidence="5 6">
    <name type="scientific">Pelobates cultripes</name>
    <name type="common">Western spadefoot toad</name>
    <dbReference type="NCBI Taxonomy" id="61616"/>
    <lineage>
        <taxon>Eukaryota</taxon>
        <taxon>Metazoa</taxon>
        <taxon>Chordata</taxon>
        <taxon>Craniata</taxon>
        <taxon>Vertebrata</taxon>
        <taxon>Euteleostomi</taxon>
        <taxon>Amphibia</taxon>
        <taxon>Batrachia</taxon>
        <taxon>Anura</taxon>
        <taxon>Pelobatoidea</taxon>
        <taxon>Pelobatidae</taxon>
        <taxon>Pelobates</taxon>
    </lineage>
</organism>
<dbReference type="AlphaFoldDB" id="A0AAD1RIU4"/>
<evidence type="ECO:0000313" key="6">
    <source>
        <dbReference type="Proteomes" id="UP001295444"/>
    </source>
</evidence>
<dbReference type="InterPro" id="IPR013106">
    <property type="entry name" value="Ig_V-set"/>
</dbReference>
<keyword evidence="3" id="KW-1133">Transmembrane helix</keyword>
<keyword evidence="1" id="KW-1015">Disulfide bond</keyword>
<evidence type="ECO:0000256" key="3">
    <source>
        <dbReference type="SAM" id="Phobius"/>
    </source>
</evidence>
<evidence type="ECO:0000256" key="1">
    <source>
        <dbReference type="ARBA" id="ARBA00023157"/>
    </source>
</evidence>
<keyword evidence="6" id="KW-1185">Reference proteome</keyword>
<keyword evidence="3" id="KW-0472">Membrane</keyword>
<accession>A0AAD1RIU4</accession>
<evidence type="ECO:0000256" key="2">
    <source>
        <dbReference type="ARBA" id="ARBA00023180"/>
    </source>
</evidence>
<dbReference type="EMBL" id="OW240914">
    <property type="protein sequence ID" value="CAH2272606.1"/>
    <property type="molecule type" value="Genomic_DNA"/>
</dbReference>
<dbReference type="InterPro" id="IPR036179">
    <property type="entry name" value="Ig-like_dom_sf"/>
</dbReference>
<dbReference type="SUPFAM" id="SSF48726">
    <property type="entry name" value="Immunoglobulin"/>
    <property type="match status" value="2"/>
</dbReference>
<dbReference type="InterPro" id="IPR003599">
    <property type="entry name" value="Ig_sub"/>
</dbReference>
<gene>
    <name evidence="5" type="ORF">PECUL_23A028269</name>
</gene>
<dbReference type="Proteomes" id="UP001295444">
    <property type="component" value="Chromosome 03"/>
</dbReference>
<feature type="transmembrane region" description="Helical" evidence="3">
    <location>
        <begin position="243"/>
        <end position="267"/>
    </location>
</feature>
<keyword evidence="2" id="KW-0325">Glycoprotein</keyword>
<proteinExistence type="predicted"/>
<dbReference type="SMART" id="SM00406">
    <property type="entry name" value="IGv"/>
    <property type="match status" value="2"/>
</dbReference>
<dbReference type="SMART" id="SM00409">
    <property type="entry name" value="IG"/>
    <property type="match status" value="2"/>
</dbReference>